<feature type="region of interest" description="Disordered" evidence="1">
    <location>
        <begin position="264"/>
        <end position="286"/>
    </location>
</feature>
<feature type="region of interest" description="Disordered" evidence="1">
    <location>
        <begin position="168"/>
        <end position="190"/>
    </location>
</feature>
<reference evidence="2 3" key="1">
    <citation type="submission" date="2024-02" db="EMBL/GenBank/DDBJ databases">
        <title>Discinaceae phylogenomics.</title>
        <authorList>
            <person name="Dirks A.C."/>
            <person name="James T.Y."/>
        </authorList>
    </citation>
    <scope>NUCLEOTIDE SEQUENCE [LARGE SCALE GENOMIC DNA]</scope>
    <source>
        <strain evidence="2 3">ACD0624</strain>
    </source>
</reference>
<sequence>MPSEDSLRSAHLSATGGIALRPWHISASTTYQSLQTPSQPSTPSGAYGTPISSIPNSSLFANWKHAPPTPPAMPLYAEKEIEEQWTPIAGPNNRPLGDSFNTSISSIAAHNTSSNTAPAPPPVATIEVESTPPVFEESVPATQIPTGTPELYTDMSDNVHELEIIQEHPNKEESPDNKAIMGPPPNEPHAYAPDKYDYLYQVPEECETSSFLAYSIADNSMRSHNSTMGPLMAIGKMVETLCGTVRALATEVATLRAEIKTLSQPTTLPAQPKQHQQQSNKGKGKMTYAAAAASNTTSPIPPAPTPKKKAQEKLAPLYRPQYTKKSREIMVDLLAPLPATITDLQILTTVNKAVHPQKFSQARRSLKGNIMLLTPPKFAATDTLKLSSRIVDALSDLGVNANTPHINSRWSQFIIHGVPTQAPSGGDVLDEIAENFEDVVPGMKLAQRPRWLSSPANREGKESSSIVISLAEQVTLENL</sequence>
<gene>
    <name evidence="2" type="ORF">Q9L58_010460</name>
</gene>
<dbReference type="EMBL" id="JBBBZM010000419">
    <property type="protein sequence ID" value="KAL0630691.1"/>
    <property type="molecule type" value="Genomic_DNA"/>
</dbReference>
<evidence type="ECO:0000313" key="2">
    <source>
        <dbReference type="EMBL" id="KAL0630691.1"/>
    </source>
</evidence>
<proteinExistence type="predicted"/>
<feature type="compositionally biased region" description="Polar residues" evidence="1">
    <location>
        <begin position="264"/>
        <end position="281"/>
    </location>
</feature>
<name>A0ABR3G4F8_9PEZI</name>
<accession>A0ABR3G4F8</accession>
<keyword evidence="3" id="KW-1185">Reference proteome</keyword>
<dbReference type="Proteomes" id="UP001447188">
    <property type="component" value="Unassembled WGS sequence"/>
</dbReference>
<feature type="region of interest" description="Disordered" evidence="1">
    <location>
        <begin position="31"/>
        <end position="50"/>
    </location>
</feature>
<feature type="compositionally biased region" description="Low complexity" evidence="1">
    <location>
        <begin position="31"/>
        <end position="44"/>
    </location>
</feature>
<evidence type="ECO:0000256" key="1">
    <source>
        <dbReference type="SAM" id="MobiDB-lite"/>
    </source>
</evidence>
<evidence type="ECO:0000313" key="3">
    <source>
        <dbReference type="Proteomes" id="UP001447188"/>
    </source>
</evidence>
<organism evidence="2 3">
    <name type="scientific">Discina gigas</name>
    <dbReference type="NCBI Taxonomy" id="1032678"/>
    <lineage>
        <taxon>Eukaryota</taxon>
        <taxon>Fungi</taxon>
        <taxon>Dikarya</taxon>
        <taxon>Ascomycota</taxon>
        <taxon>Pezizomycotina</taxon>
        <taxon>Pezizomycetes</taxon>
        <taxon>Pezizales</taxon>
        <taxon>Discinaceae</taxon>
        <taxon>Discina</taxon>
    </lineage>
</organism>
<protein>
    <submittedName>
        <fullName evidence="2">Uncharacterized protein</fullName>
    </submittedName>
</protein>
<comment type="caution">
    <text evidence="2">The sequence shown here is derived from an EMBL/GenBank/DDBJ whole genome shotgun (WGS) entry which is preliminary data.</text>
</comment>